<dbReference type="Proteomes" id="UP000257144">
    <property type="component" value="Unassembled WGS sequence"/>
</dbReference>
<comment type="caution">
    <text evidence="2">The sequence shown here is derived from an EMBL/GenBank/DDBJ whole genome shotgun (WGS) entry which is preliminary data.</text>
</comment>
<reference evidence="2 3" key="1">
    <citation type="submission" date="2018-07" db="EMBL/GenBank/DDBJ databases">
        <title>Bacillus sp. YLB-04 draft genome sequence.</title>
        <authorList>
            <person name="Yu L."/>
            <person name="Tang X."/>
        </authorList>
    </citation>
    <scope>NUCLEOTIDE SEQUENCE [LARGE SCALE GENOMIC DNA]</scope>
    <source>
        <strain evidence="2 3">YLB-04</strain>
    </source>
</reference>
<name>A0A3D8GTR6_9BACI</name>
<feature type="signal peptide" evidence="1">
    <location>
        <begin position="1"/>
        <end position="21"/>
    </location>
</feature>
<evidence type="ECO:0008006" key="4">
    <source>
        <dbReference type="Google" id="ProtNLM"/>
    </source>
</evidence>
<gene>
    <name evidence="2" type="ORF">DRW41_08590</name>
</gene>
<evidence type="ECO:0000313" key="2">
    <source>
        <dbReference type="EMBL" id="RDU37864.1"/>
    </source>
</evidence>
<evidence type="ECO:0000256" key="1">
    <source>
        <dbReference type="SAM" id="SignalP"/>
    </source>
</evidence>
<feature type="chain" id="PRO_5039649747" description="Group-specific protein" evidence="1">
    <location>
        <begin position="22"/>
        <end position="138"/>
    </location>
</feature>
<accession>A0A3D8GTR6</accession>
<keyword evidence="3" id="KW-1185">Reference proteome</keyword>
<dbReference type="RefSeq" id="WP_115451534.1">
    <property type="nucleotide sequence ID" value="NZ_QNQT01000002.1"/>
</dbReference>
<protein>
    <recommendedName>
        <fullName evidence="4">Group-specific protein</fullName>
    </recommendedName>
</protein>
<evidence type="ECO:0000313" key="3">
    <source>
        <dbReference type="Proteomes" id="UP000257144"/>
    </source>
</evidence>
<proteinExistence type="predicted"/>
<dbReference type="EMBL" id="QNQT01000002">
    <property type="protein sequence ID" value="RDU37864.1"/>
    <property type="molecule type" value="Genomic_DNA"/>
</dbReference>
<dbReference type="AlphaFoldDB" id="A0A3D8GTR6"/>
<sequence>MVKKVIVCIFLMGFLSIHTLAQTHRQIEIFDIAKGKVVMTSQPNPKVNLEVGKYLAGISSVYPKLNPVPREGFMIKVPLEPSVRVKTQLFTGPVEEVIIIFPAYENPHLMFFDDRGRALVFNFKGDAAKLLELLNFKP</sequence>
<keyword evidence="1" id="KW-0732">Signal</keyword>
<organism evidence="2 3">
    <name type="scientific">Neobacillus piezotolerans</name>
    <dbReference type="NCBI Taxonomy" id="2259171"/>
    <lineage>
        <taxon>Bacteria</taxon>
        <taxon>Bacillati</taxon>
        <taxon>Bacillota</taxon>
        <taxon>Bacilli</taxon>
        <taxon>Bacillales</taxon>
        <taxon>Bacillaceae</taxon>
        <taxon>Neobacillus</taxon>
    </lineage>
</organism>
<dbReference type="OrthoDB" id="2083243at2"/>